<gene>
    <name evidence="2" type="primary">EIF4G3</name>
    <name evidence="2" type="ORF">CEXT_758951</name>
</gene>
<protein>
    <submittedName>
        <fullName evidence="2">Eukaryotic translation initiation factor 4 gamma 3</fullName>
    </submittedName>
</protein>
<dbReference type="Pfam" id="PF02854">
    <property type="entry name" value="MIF4G"/>
    <property type="match status" value="1"/>
</dbReference>
<dbReference type="Gene3D" id="1.25.40.180">
    <property type="match status" value="1"/>
</dbReference>
<dbReference type="SUPFAM" id="SSF48371">
    <property type="entry name" value="ARM repeat"/>
    <property type="match status" value="1"/>
</dbReference>
<sequence>MTQKKNIFKREKGGVELFVLLLGKAKHQITLFDASPEQLELNRLESKIQGVLNKLTPQKFDILVGQVKNLTIDTEEKLSLVIDLVYKNAIYINKRFVNEPNFIIAYAYLCKRLALIKVPVAGSMSHVNFRKLLVTKCLKEFEVDQTVSSSKKEAKVEIDEEEEKKIRYRQLGNIRFIGELFKLSMLIEPIMHECIKKLLIQGDDESLRMSLQIIKNHW</sequence>
<comment type="caution">
    <text evidence="2">The sequence shown here is derived from an EMBL/GenBank/DDBJ whole genome shotgun (WGS) entry which is preliminary data.</text>
</comment>
<name>A0AAV4XSA0_CAEEX</name>
<dbReference type="Proteomes" id="UP001054945">
    <property type="component" value="Unassembled WGS sequence"/>
</dbReference>
<proteinExistence type="predicted"/>
<dbReference type="InterPro" id="IPR016024">
    <property type="entry name" value="ARM-type_fold"/>
</dbReference>
<keyword evidence="2" id="KW-0396">Initiation factor</keyword>
<evidence type="ECO:0000259" key="1">
    <source>
        <dbReference type="Pfam" id="PF02854"/>
    </source>
</evidence>
<dbReference type="GO" id="GO:0003729">
    <property type="term" value="F:mRNA binding"/>
    <property type="evidence" value="ECO:0007669"/>
    <property type="project" value="TreeGrafter"/>
</dbReference>
<reference evidence="2 3" key="1">
    <citation type="submission" date="2021-06" db="EMBL/GenBank/DDBJ databases">
        <title>Caerostris extrusa draft genome.</title>
        <authorList>
            <person name="Kono N."/>
            <person name="Arakawa K."/>
        </authorList>
    </citation>
    <scope>NUCLEOTIDE SEQUENCE [LARGE SCALE GENOMIC DNA]</scope>
</reference>
<evidence type="ECO:0000313" key="2">
    <source>
        <dbReference type="EMBL" id="GIY97931.1"/>
    </source>
</evidence>
<accession>A0AAV4XSA0</accession>
<dbReference type="EMBL" id="BPLR01000855">
    <property type="protein sequence ID" value="GIY97931.1"/>
    <property type="molecule type" value="Genomic_DNA"/>
</dbReference>
<dbReference type="AlphaFoldDB" id="A0AAV4XSA0"/>
<dbReference type="PANTHER" id="PTHR23253">
    <property type="entry name" value="EUKARYOTIC TRANSLATION INITIATION FACTOR 4 GAMMA"/>
    <property type="match status" value="1"/>
</dbReference>
<evidence type="ECO:0000313" key="3">
    <source>
        <dbReference type="Proteomes" id="UP001054945"/>
    </source>
</evidence>
<keyword evidence="3" id="KW-1185">Reference proteome</keyword>
<dbReference type="GO" id="GO:0003743">
    <property type="term" value="F:translation initiation factor activity"/>
    <property type="evidence" value="ECO:0007669"/>
    <property type="project" value="UniProtKB-KW"/>
</dbReference>
<keyword evidence="2" id="KW-0648">Protein biosynthesis</keyword>
<dbReference type="InterPro" id="IPR003890">
    <property type="entry name" value="MIF4G-like_typ-3"/>
</dbReference>
<dbReference type="GO" id="GO:0016281">
    <property type="term" value="C:eukaryotic translation initiation factor 4F complex"/>
    <property type="evidence" value="ECO:0007669"/>
    <property type="project" value="TreeGrafter"/>
</dbReference>
<feature type="domain" description="MIF4G" evidence="1">
    <location>
        <begin position="46"/>
        <end position="215"/>
    </location>
</feature>
<dbReference type="PANTHER" id="PTHR23253:SF78">
    <property type="entry name" value="EUKARYOTIC TRANSLATION INITIATION FACTOR 4G1, ISOFORM B-RELATED"/>
    <property type="match status" value="1"/>
</dbReference>
<organism evidence="2 3">
    <name type="scientific">Caerostris extrusa</name>
    <name type="common">Bark spider</name>
    <name type="synonym">Caerostris bankana</name>
    <dbReference type="NCBI Taxonomy" id="172846"/>
    <lineage>
        <taxon>Eukaryota</taxon>
        <taxon>Metazoa</taxon>
        <taxon>Ecdysozoa</taxon>
        <taxon>Arthropoda</taxon>
        <taxon>Chelicerata</taxon>
        <taxon>Arachnida</taxon>
        <taxon>Araneae</taxon>
        <taxon>Araneomorphae</taxon>
        <taxon>Entelegynae</taxon>
        <taxon>Araneoidea</taxon>
        <taxon>Araneidae</taxon>
        <taxon>Caerostris</taxon>
    </lineage>
</organism>